<dbReference type="Gene3D" id="2.40.10.10">
    <property type="entry name" value="Trypsin-like serine proteases"/>
    <property type="match status" value="2"/>
</dbReference>
<evidence type="ECO:0000256" key="4">
    <source>
        <dbReference type="ARBA" id="ARBA00022679"/>
    </source>
</evidence>
<evidence type="ECO:0000259" key="16">
    <source>
        <dbReference type="PROSITE" id="PS50507"/>
    </source>
</evidence>
<dbReference type="InterPro" id="IPR009003">
    <property type="entry name" value="Peptidase_S1_PA"/>
</dbReference>
<dbReference type="SUPFAM" id="SSF50494">
    <property type="entry name" value="Trypsin-like serine proteases"/>
    <property type="match status" value="1"/>
</dbReference>
<keyword evidence="12 15" id="KW-1133">Transmembrane helix</keyword>
<comment type="catalytic activity">
    <reaction evidence="14">
        <text>RNA(n) + a ribonucleoside 5'-triphosphate = RNA(n+1) + diphosphate</text>
        <dbReference type="Rhea" id="RHEA:21248"/>
        <dbReference type="Rhea" id="RHEA-COMP:14527"/>
        <dbReference type="Rhea" id="RHEA-COMP:17342"/>
        <dbReference type="ChEBI" id="CHEBI:33019"/>
        <dbReference type="ChEBI" id="CHEBI:61557"/>
        <dbReference type="ChEBI" id="CHEBI:140395"/>
        <dbReference type="EC" id="2.7.7.48"/>
    </reaction>
</comment>
<dbReference type="InterPro" id="IPR043504">
    <property type="entry name" value="Peptidase_S1_PA_chymotrypsin"/>
</dbReference>
<dbReference type="Pfam" id="PF02123">
    <property type="entry name" value="RdRP_4"/>
    <property type="match status" value="1"/>
</dbReference>
<sequence>MRNFFALLFFCSLLHSTQSAFTTKTDAYGYPHVFIAPFAVGPLPAATTPALKLQEQVSNCSCEKSGTPPLIEQPYTELLRAIYLKGCSDYKNASVSVLRASRERLSLLYAESRRILRDVVYNSLMLALVFAISLMWCTICLTLRLLWEFLLPVSGLMLFAYCTYYLCRLVMRVFGPVYQLGLWLRQGAISALGLFQRSKGSNGDEMSIPGFKRYSFLQKPPKGSIVEVLFADNSHAGYASCIRLYNGDNALMTASHVLSAGSKLRSTKTGMSVACSLFKPIVLDEVNDFALLLGPPNWEGLLGVKGAGFHTAKQIAKGPVSFYYLTSGGEWECSNAEIVGTHDKKWVSVLSNTTKGHSGTPYFSGKAILGVHKGYDPKGPSVNLMVPIPALPGLTSPNHVFESPEPKGSVFSEDVVEEITRDYEAIMAKWSAAEAKADPFLEKLKVKGKGSYKSKTGIQWEDVEDDGDERFQAAADSFSGKRVKPSRRRIRGGCTFRLSHPVARAKRFAKTASRGFGGQSQCIESGGEGDRKVVREGDEEAQTKEARQAWRQGQAEGFRHFFDSFYRWEVCTTSEEEGAIAGFQPCGRLNHRYPQKPIGKSKWGEGLIQQYPELETKTRGFGWPQKGAEAELRSLRLQAARWRERSSSAKCPTGAERERIIQRTVESYQHVKTEGPLCCSTGELSWKNFVEDMKTAVSSLELDAGVGVPLIVHGMPTHRGWVEDANLLPILAQMTFDRLEKLSKVNCDGLTAEELVQQGLCDPVRLFVKGEPHKQSKLDEGRYRLIMSISLIDQLVARVLFQNQNKREIALWRAIPSKPGMGLSTDEQVEDFLESLSKLLGGDVSEVLSNWQNLILPTDCSGFDWSVSDWMMEDEMEVRNRLTLGCTPLLVRLRKSWLTCILNSVLCLSDGSLLAQRIPGVQKSGSYNTSSSNSRIRVMAAYHCGASWAIAMGDDALESRDGDLSKYAEMGFKVEVSKQLEFCSHIFQSKDLAIPVNTNKMIYKLIFGYNPECGNMEVVSNYLCACFSVLQELRHDQNLCQLLYKWLVTPVLPQKI</sequence>
<keyword evidence="8" id="KW-0688">Ribosomal frameshifting</keyword>
<keyword evidence="13 15" id="KW-0472">Membrane</keyword>
<evidence type="ECO:0000256" key="3">
    <source>
        <dbReference type="ARBA" id="ARBA00022670"/>
    </source>
</evidence>
<evidence type="ECO:0000313" key="18">
    <source>
        <dbReference type="EMBL" id="BBL52496.1"/>
    </source>
</evidence>
<evidence type="ECO:0000256" key="9">
    <source>
        <dbReference type="ARBA" id="ARBA00022801"/>
    </source>
</evidence>
<evidence type="ECO:0000259" key="17">
    <source>
        <dbReference type="PROSITE" id="PS51868"/>
    </source>
</evidence>
<gene>
    <name evidence="18" type="primary">P1-P2</name>
</gene>
<dbReference type="PROSITE" id="PS50507">
    <property type="entry name" value="RDRP_SSRNA_POS"/>
    <property type="match status" value="1"/>
</dbReference>
<keyword evidence="2" id="KW-0696">RNA-directed RNA polymerase</keyword>
<feature type="domain" description="Peptidase S39" evidence="17">
    <location>
        <begin position="208"/>
        <end position="402"/>
    </location>
</feature>
<keyword evidence="11" id="KW-0693">Viral RNA replication</keyword>
<dbReference type="GO" id="GO:0006351">
    <property type="term" value="P:DNA-templated transcription"/>
    <property type="evidence" value="ECO:0007669"/>
    <property type="project" value="InterPro"/>
</dbReference>
<keyword evidence="10" id="KW-0720">Serine protease</keyword>
<keyword evidence="7" id="KW-0547">Nucleotide-binding</keyword>
<dbReference type="PRINTS" id="PR00914">
    <property type="entry name" value="LVIRUSRNAPOL"/>
</dbReference>
<dbReference type="Pfam" id="PF02122">
    <property type="entry name" value="Peptidase_S39"/>
    <property type="match status" value="1"/>
</dbReference>
<evidence type="ECO:0000256" key="12">
    <source>
        <dbReference type="ARBA" id="ARBA00022989"/>
    </source>
</evidence>
<dbReference type="SUPFAM" id="SSF56672">
    <property type="entry name" value="DNA/RNA polymerases"/>
    <property type="match status" value="1"/>
</dbReference>
<dbReference type="GO" id="GO:0016020">
    <property type="term" value="C:membrane"/>
    <property type="evidence" value="ECO:0007669"/>
    <property type="project" value="UniProtKB-SubCell"/>
</dbReference>
<evidence type="ECO:0000256" key="13">
    <source>
        <dbReference type="ARBA" id="ARBA00023136"/>
    </source>
</evidence>
<evidence type="ECO:0000256" key="10">
    <source>
        <dbReference type="ARBA" id="ARBA00022825"/>
    </source>
</evidence>
<keyword evidence="3" id="KW-0645">Protease</keyword>
<name>A0A5K7VSA1_9VIRU</name>
<keyword evidence="4" id="KW-0808">Transferase</keyword>
<keyword evidence="9" id="KW-0378">Hydrolase</keyword>
<evidence type="ECO:0000313" key="19">
    <source>
        <dbReference type="Proteomes" id="UP001234489"/>
    </source>
</evidence>
<dbReference type="Proteomes" id="UP001234489">
    <property type="component" value="Segment"/>
</dbReference>
<dbReference type="GO" id="GO:0039694">
    <property type="term" value="P:viral RNA genome replication"/>
    <property type="evidence" value="ECO:0007669"/>
    <property type="project" value="InterPro"/>
</dbReference>
<keyword evidence="5 15" id="KW-0812">Transmembrane</keyword>
<evidence type="ECO:0000256" key="7">
    <source>
        <dbReference type="ARBA" id="ARBA00022741"/>
    </source>
</evidence>
<evidence type="ECO:0000256" key="1">
    <source>
        <dbReference type="ARBA" id="ARBA00004141"/>
    </source>
</evidence>
<dbReference type="InterPro" id="IPR000382">
    <property type="entry name" value="Peptidase_S39B_luteovirus"/>
</dbReference>
<dbReference type="GO" id="GO:0006508">
    <property type="term" value="P:proteolysis"/>
    <property type="evidence" value="ECO:0007669"/>
    <property type="project" value="UniProtKB-KW"/>
</dbReference>
<proteinExistence type="predicted"/>
<dbReference type="GO" id="GO:0004252">
    <property type="term" value="F:serine-type endopeptidase activity"/>
    <property type="evidence" value="ECO:0007669"/>
    <property type="project" value="InterPro"/>
</dbReference>
<evidence type="ECO:0000256" key="5">
    <source>
        <dbReference type="ARBA" id="ARBA00022692"/>
    </source>
</evidence>
<evidence type="ECO:0000256" key="6">
    <source>
        <dbReference type="ARBA" id="ARBA00022695"/>
    </source>
</evidence>
<dbReference type="EMBL" id="LC488188">
    <property type="protein sequence ID" value="BBL52496.1"/>
    <property type="molecule type" value="Genomic_RNA"/>
</dbReference>
<evidence type="ECO:0000256" key="2">
    <source>
        <dbReference type="ARBA" id="ARBA00022484"/>
    </source>
</evidence>
<feature type="transmembrane region" description="Helical" evidence="15">
    <location>
        <begin position="119"/>
        <end position="139"/>
    </location>
</feature>
<protein>
    <submittedName>
        <fullName evidence="18">P1-P2 fusion protein</fullName>
    </submittedName>
</protein>
<feature type="domain" description="RdRp catalytic" evidence="16">
    <location>
        <begin position="853"/>
        <end position="968"/>
    </location>
</feature>
<comment type="subcellular location">
    <subcellularLocation>
        <location evidence="1">Membrane</location>
        <topology evidence="1">Multi-pass membrane protein</topology>
    </subcellularLocation>
</comment>
<dbReference type="GO" id="GO:0075523">
    <property type="term" value="P:viral translational frameshifting"/>
    <property type="evidence" value="ECO:0007669"/>
    <property type="project" value="UniProtKB-KW"/>
</dbReference>
<dbReference type="InterPro" id="IPR007094">
    <property type="entry name" value="RNA-dir_pol_PSvirus"/>
</dbReference>
<evidence type="ECO:0000256" key="11">
    <source>
        <dbReference type="ARBA" id="ARBA00022953"/>
    </source>
</evidence>
<organism evidence="18 19">
    <name type="scientific">Persimmon polerovirus</name>
    <dbReference type="NCBI Taxonomy" id="2590571"/>
    <lineage>
        <taxon>Viruses</taxon>
        <taxon>Riboviria</taxon>
        <taxon>Orthornavirae</taxon>
        <taxon>Pisuviricota</taxon>
        <taxon>Pisoniviricetes</taxon>
        <taxon>Sobelivirales</taxon>
        <taxon>Solemoviridae</taxon>
        <taxon>Polerovirus</taxon>
        <taxon>Polerovirus PPOV</taxon>
    </lineage>
</organism>
<evidence type="ECO:0000256" key="15">
    <source>
        <dbReference type="SAM" id="Phobius"/>
    </source>
</evidence>
<evidence type="ECO:0000256" key="8">
    <source>
        <dbReference type="ARBA" id="ARBA00022758"/>
    </source>
</evidence>
<keyword evidence="19" id="KW-1185">Reference proteome</keyword>
<dbReference type="PROSITE" id="PS51868">
    <property type="entry name" value="PEPTIDASE_S39"/>
    <property type="match status" value="1"/>
</dbReference>
<reference evidence="18" key="1">
    <citation type="journal article" date="2020" name="Eur. J. Plant Pathol.">
        <title>Three novel viruses detected from Japanese persimmon 'Reigyoku' associated with graft-transmissible stunt.</title>
        <authorList>
            <person name="Ito T."/>
            <person name="Sato A."/>
        </authorList>
    </citation>
    <scope>NUCLEOTIDE SEQUENCE</scope>
    <source>
        <strain evidence="18">LuVa2</strain>
    </source>
</reference>
<dbReference type="GO" id="GO:0003968">
    <property type="term" value="F:RNA-directed RNA polymerase activity"/>
    <property type="evidence" value="ECO:0007669"/>
    <property type="project" value="UniProtKB-KW"/>
</dbReference>
<accession>A0A5K7VSA1</accession>
<dbReference type="InterPro" id="IPR043502">
    <property type="entry name" value="DNA/RNA_pol_sf"/>
</dbReference>
<dbReference type="GO" id="GO:0003723">
    <property type="term" value="F:RNA binding"/>
    <property type="evidence" value="ECO:0007669"/>
    <property type="project" value="InterPro"/>
</dbReference>
<dbReference type="InterPro" id="IPR001795">
    <property type="entry name" value="RNA-dir_pol_luteovirus"/>
</dbReference>
<evidence type="ECO:0000256" key="14">
    <source>
        <dbReference type="ARBA" id="ARBA00048744"/>
    </source>
</evidence>
<dbReference type="GO" id="GO:0000166">
    <property type="term" value="F:nucleotide binding"/>
    <property type="evidence" value="ECO:0007669"/>
    <property type="project" value="UniProtKB-KW"/>
</dbReference>
<feature type="transmembrane region" description="Helical" evidence="15">
    <location>
        <begin position="146"/>
        <end position="166"/>
    </location>
</feature>
<keyword evidence="6" id="KW-0548">Nucleotidyltransferase</keyword>